<dbReference type="FunFam" id="1.10.10.10:FF:000012">
    <property type="entry name" value="U5 small nuclear ribonucleoprotein helicase"/>
    <property type="match status" value="1"/>
</dbReference>
<dbReference type="Pfam" id="PF00270">
    <property type="entry name" value="DEAD"/>
    <property type="match status" value="1"/>
</dbReference>
<dbReference type="Pfam" id="PF23445">
    <property type="entry name" value="WHD_SNRNP200"/>
    <property type="match status" value="1"/>
</dbReference>
<dbReference type="InterPro" id="IPR036388">
    <property type="entry name" value="WH-like_DNA-bd_sf"/>
</dbReference>
<feature type="region of interest" description="Disordered" evidence="11">
    <location>
        <begin position="1324"/>
        <end position="1422"/>
    </location>
</feature>
<feature type="domain" description="Helicase ATP-binding" evidence="12">
    <location>
        <begin position="141"/>
        <end position="315"/>
    </location>
</feature>
<dbReference type="PANTHER" id="PTHR47835">
    <property type="entry name" value="HFM1, ATP DEPENDENT DNA HELICASE HOMOLOG"/>
    <property type="match status" value="1"/>
</dbReference>
<feature type="region of interest" description="Disordered" evidence="11">
    <location>
        <begin position="1245"/>
        <end position="1266"/>
    </location>
</feature>
<evidence type="ECO:0000256" key="10">
    <source>
        <dbReference type="ARBA" id="ARBA00048988"/>
    </source>
</evidence>
<keyword evidence="2" id="KW-0547">Nucleotide-binding</keyword>
<proteinExistence type="inferred from homology"/>
<dbReference type="CDD" id="cd18795">
    <property type="entry name" value="SF2_C_Ski2"/>
    <property type="match status" value="1"/>
</dbReference>
<protein>
    <recommendedName>
        <fullName evidence="9">DNA 3'-5' helicase</fullName>
        <ecNumber evidence="9">5.6.2.4</ecNumber>
    </recommendedName>
</protein>
<evidence type="ECO:0000256" key="6">
    <source>
        <dbReference type="ARBA" id="ARBA00023235"/>
    </source>
</evidence>
<feature type="region of interest" description="Disordered" evidence="11">
    <location>
        <begin position="1015"/>
        <end position="1050"/>
    </location>
</feature>
<evidence type="ECO:0000256" key="2">
    <source>
        <dbReference type="ARBA" id="ARBA00022741"/>
    </source>
</evidence>
<comment type="catalytic activity">
    <reaction evidence="8">
        <text>Couples ATP hydrolysis with the unwinding of duplex DNA by translocating in the 3'-5' direction.</text>
        <dbReference type="EC" id="5.6.2.4"/>
    </reaction>
</comment>
<dbReference type="GO" id="GO:0005524">
    <property type="term" value="F:ATP binding"/>
    <property type="evidence" value="ECO:0007669"/>
    <property type="project" value="UniProtKB-KW"/>
</dbReference>
<keyword evidence="6" id="KW-0413">Isomerase</keyword>
<dbReference type="FunFam" id="1.10.3380.10:FF:000012">
    <property type="entry name" value="DEAD/DEAH box DNA helicase"/>
    <property type="match status" value="1"/>
</dbReference>
<dbReference type="InterPro" id="IPR011545">
    <property type="entry name" value="DEAD/DEAH_box_helicase_dom"/>
</dbReference>
<dbReference type="Pfam" id="PF02889">
    <property type="entry name" value="Sec63"/>
    <property type="match status" value="1"/>
</dbReference>
<dbReference type="Gene3D" id="1.10.10.10">
    <property type="entry name" value="Winged helix-like DNA-binding domain superfamily/Winged helix DNA-binding domain"/>
    <property type="match status" value="1"/>
</dbReference>
<gene>
    <name evidence="14" type="ORF">BDV96DRAFT_527488</name>
</gene>
<dbReference type="PROSITE" id="PS51192">
    <property type="entry name" value="HELICASE_ATP_BIND_1"/>
    <property type="match status" value="1"/>
</dbReference>
<evidence type="ECO:0000256" key="8">
    <source>
        <dbReference type="ARBA" id="ARBA00034617"/>
    </source>
</evidence>
<evidence type="ECO:0000256" key="7">
    <source>
        <dbReference type="ARBA" id="ARBA00023254"/>
    </source>
</evidence>
<dbReference type="InterPro" id="IPR027417">
    <property type="entry name" value="P-loop_NTPase"/>
</dbReference>
<dbReference type="InterPro" id="IPR014001">
    <property type="entry name" value="Helicase_ATP-bd"/>
</dbReference>
<evidence type="ECO:0000256" key="5">
    <source>
        <dbReference type="ARBA" id="ARBA00022840"/>
    </source>
</evidence>
<accession>A0A6A5YWU1</accession>
<dbReference type="GO" id="GO:0051321">
    <property type="term" value="P:meiotic cell cycle"/>
    <property type="evidence" value="ECO:0007669"/>
    <property type="project" value="UniProtKB-KW"/>
</dbReference>
<dbReference type="Proteomes" id="UP000799770">
    <property type="component" value="Unassembled WGS sequence"/>
</dbReference>
<dbReference type="OrthoDB" id="5575at2759"/>
<evidence type="ECO:0000313" key="15">
    <source>
        <dbReference type="Proteomes" id="UP000799770"/>
    </source>
</evidence>
<dbReference type="SUPFAM" id="SSF158702">
    <property type="entry name" value="Sec63 N-terminal domain-like"/>
    <property type="match status" value="1"/>
</dbReference>
<feature type="compositionally biased region" description="Polar residues" evidence="11">
    <location>
        <begin position="58"/>
        <end position="69"/>
    </location>
</feature>
<dbReference type="PROSITE" id="PS51194">
    <property type="entry name" value="HELICASE_CTER"/>
    <property type="match status" value="1"/>
</dbReference>
<sequence>MYDDYAATQNYVKPRVPSFSQAAFTATQPVESSSDQQLGPSSSPALKASQRRAEHQHQVTQPPSFQQVSRHVEYGASEDYATPPSQKALAPRRASPRLMELSHAPPVVQGIHLVPTNELPDRLRTVFPFPMFNAVQSKCFNKVYKSDNNFVLASPTGSGKTAILELAICRAIVSGASGQYKIVYQAPTKALCSERSRDWQKKFNPLGLQCAELTGDSDGTDLSNVKTADIIITTPEKWDSVTRKWQDHAKLMKLVKLFLIDEVHILKEDRGATLETVVSRMKTIGTDVRFVALSATVPNFEDVAKWLGKGAAEPYEPANNEKFGEEFRPVKLKKHVYGYNFNTSNDFAFDKFLDSKLPELIVKHSERKPIMVFCLTRNATVSTAKMLSGWWASRSPRDRYWSAPSKVFQFQDRTLRECAASGVAFHHAGLETHDRLGVENGYLHGEIKVICCTSTLAVGVNLPCHFVIIKNTVAFSNAGLQEYADLEIMQMLGRAGRPQFDDTAVAVIMTRQTKARRYELMVTGQDLLESRLHLNLIDHLNAEISLGTISDLTSAKRWLAGTFLYVRLKNNPEYYKLEGSKSGQSVDEQLDDICEREITLLQANSLVTTDAKFRCTDYGYAMARYCLHFETMQVIIGLQPKASLSEILSALAQAAEFRDMRLRVAEKAFYKSLNNSPSIRFPIPVTLNTPAHKVSIIMQAVIGGTEPVWDNEMGKHKTQYGIEEAMVFKHANRLIRCVIDCQLCTGDSIAVRNAMMLERSIGAKVWDDSPLQIKQVPSLGIAAVRKFVNASIKTVEELESTEPHRIEVILGRNPPFGHQVLDRLKGFPKLRVSITSQPNSTKQTKDGVQIQVKADIGFLNEKPPTNFARKLVFVCLLVETSDGRTVHFARISGSQLGQGRDLVISALLTNADQSINCYVMCESIAGTMRWASVKPKIAPSMFPPAKPRPRSASSTDILERPTSNMSKRRSDNAAPGRRASGTSDEFGDDGINDDELMKATVGDLDFDHIENYANPTESITRKNTAQNKASKEKVKPQAKPSGDYNHEPRQLENGKWACNHRCKDKQACKHMCCRDGLDKPPKKITRKGSLKDQPASQSEPSTLPQKEKTQSKLLLASSKRKQGSGKIEVLDLTQQEKKRKNEYALSGPVDYRNLHQLHKNIQKKDPPPSISSVMHKKPAYCYAEGGEPSLSFLDKNLSPVKAGMETSDYGDIQLEDLSSHFDHAESVPTRAQANKELANFDFDELLEGDDGAVQKPPTGRSDAYGDDDSMLDDALIGLADSQALMTQRDVEDEDMATYHDGLDNEPVNDYQPDGFGLHMESVTPRTDPVSQTDFGTSSTIKLPTLAPEKGRSLFLNDAGKSQSRPQKEYDGFKPAKSMLKSPELEEMRQVKAAPQRRRTRSSEKAMQHSQDENDPMNLVNDQDTDTANAVVPDAYKDLEPWLFAEFGDIVELVSG</sequence>
<feature type="region of interest" description="Disordered" evidence="11">
    <location>
        <begin position="24"/>
        <end position="70"/>
    </location>
</feature>
<evidence type="ECO:0000256" key="4">
    <source>
        <dbReference type="ARBA" id="ARBA00022806"/>
    </source>
</evidence>
<evidence type="ECO:0000256" key="9">
    <source>
        <dbReference type="ARBA" id="ARBA00034808"/>
    </source>
</evidence>
<dbReference type="Pfam" id="PF00271">
    <property type="entry name" value="Helicase_C"/>
    <property type="match status" value="1"/>
</dbReference>
<evidence type="ECO:0000259" key="13">
    <source>
        <dbReference type="PROSITE" id="PS51194"/>
    </source>
</evidence>
<comment type="catalytic activity">
    <reaction evidence="10">
        <text>ATP + H2O = ADP + phosphate + H(+)</text>
        <dbReference type="Rhea" id="RHEA:13065"/>
        <dbReference type="ChEBI" id="CHEBI:15377"/>
        <dbReference type="ChEBI" id="CHEBI:15378"/>
        <dbReference type="ChEBI" id="CHEBI:30616"/>
        <dbReference type="ChEBI" id="CHEBI:43474"/>
        <dbReference type="ChEBI" id="CHEBI:456216"/>
        <dbReference type="EC" id="5.6.2.4"/>
    </reaction>
</comment>
<dbReference type="GO" id="GO:0043138">
    <property type="term" value="F:3'-5' DNA helicase activity"/>
    <property type="evidence" value="ECO:0007669"/>
    <property type="project" value="UniProtKB-EC"/>
</dbReference>
<name>A0A6A5YWU1_9PLEO</name>
<keyword evidence="4" id="KW-0347">Helicase</keyword>
<dbReference type="InterPro" id="IPR052247">
    <property type="entry name" value="Meiotic_Crossover_Helicase"/>
</dbReference>
<dbReference type="InterPro" id="IPR036390">
    <property type="entry name" value="WH_DNA-bd_sf"/>
</dbReference>
<dbReference type="PANTHER" id="PTHR47835:SF3">
    <property type="entry name" value="HELICASE FOR MEIOSIS 1"/>
    <property type="match status" value="1"/>
</dbReference>
<dbReference type="SMART" id="SM00973">
    <property type="entry name" value="Sec63"/>
    <property type="match status" value="1"/>
</dbReference>
<dbReference type="GO" id="GO:0003676">
    <property type="term" value="F:nucleic acid binding"/>
    <property type="evidence" value="ECO:0007669"/>
    <property type="project" value="InterPro"/>
</dbReference>
<dbReference type="SUPFAM" id="SSF52540">
    <property type="entry name" value="P-loop containing nucleoside triphosphate hydrolases"/>
    <property type="match status" value="1"/>
</dbReference>
<dbReference type="EMBL" id="ML977337">
    <property type="protein sequence ID" value="KAF2110578.1"/>
    <property type="molecule type" value="Genomic_DNA"/>
</dbReference>
<keyword evidence="5" id="KW-0067">ATP-binding</keyword>
<dbReference type="Gene3D" id="3.40.50.300">
    <property type="entry name" value="P-loop containing nucleotide triphosphate hydrolases"/>
    <property type="match status" value="2"/>
</dbReference>
<dbReference type="InterPro" id="IPR057842">
    <property type="entry name" value="WH_MER3"/>
</dbReference>
<dbReference type="Gene3D" id="1.10.3380.10">
    <property type="entry name" value="Sec63 N-terminal domain-like domain"/>
    <property type="match status" value="1"/>
</dbReference>
<dbReference type="GO" id="GO:0016787">
    <property type="term" value="F:hydrolase activity"/>
    <property type="evidence" value="ECO:0007669"/>
    <property type="project" value="UniProtKB-KW"/>
</dbReference>
<keyword evidence="3" id="KW-0378">Hydrolase</keyword>
<dbReference type="InterPro" id="IPR001650">
    <property type="entry name" value="Helicase_C-like"/>
</dbReference>
<dbReference type="SMART" id="SM00490">
    <property type="entry name" value="HELICc"/>
    <property type="match status" value="1"/>
</dbReference>
<evidence type="ECO:0000313" key="14">
    <source>
        <dbReference type="EMBL" id="KAF2110578.1"/>
    </source>
</evidence>
<reference evidence="14" key="1">
    <citation type="journal article" date="2020" name="Stud. Mycol.">
        <title>101 Dothideomycetes genomes: a test case for predicting lifestyles and emergence of pathogens.</title>
        <authorList>
            <person name="Haridas S."/>
            <person name="Albert R."/>
            <person name="Binder M."/>
            <person name="Bloem J."/>
            <person name="Labutti K."/>
            <person name="Salamov A."/>
            <person name="Andreopoulos B."/>
            <person name="Baker S."/>
            <person name="Barry K."/>
            <person name="Bills G."/>
            <person name="Bluhm B."/>
            <person name="Cannon C."/>
            <person name="Castanera R."/>
            <person name="Culley D."/>
            <person name="Daum C."/>
            <person name="Ezra D."/>
            <person name="Gonzalez J."/>
            <person name="Henrissat B."/>
            <person name="Kuo A."/>
            <person name="Liang C."/>
            <person name="Lipzen A."/>
            <person name="Lutzoni F."/>
            <person name="Magnuson J."/>
            <person name="Mondo S."/>
            <person name="Nolan M."/>
            <person name="Ohm R."/>
            <person name="Pangilinan J."/>
            <person name="Park H.-J."/>
            <person name="Ramirez L."/>
            <person name="Alfaro M."/>
            <person name="Sun H."/>
            <person name="Tritt A."/>
            <person name="Yoshinaga Y."/>
            <person name="Zwiers L.-H."/>
            <person name="Turgeon B."/>
            <person name="Goodwin S."/>
            <person name="Spatafora J."/>
            <person name="Crous P."/>
            <person name="Grigoriev I."/>
        </authorList>
    </citation>
    <scope>NUCLEOTIDE SEQUENCE</scope>
    <source>
        <strain evidence="14">CBS 627.86</strain>
    </source>
</reference>
<feature type="compositionally biased region" description="Polar residues" evidence="11">
    <location>
        <begin position="1094"/>
        <end position="1104"/>
    </location>
</feature>
<feature type="region of interest" description="Disordered" evidence="11">
    <location>
        <begin position="940"/>
        <end position="993"/>
    </location>
</feature>
<keyword evidence="7" id="KW-0469">Meiosis</keyword>
<comment type="similarity">
    <text evidence="1">Belongs to the helicase family. SKI2 subfamily.</text>
</comment>
<feature type="domain" description="Helicase C-terminal" evidence="13">
    <location>
        <begin position="356"/>
        <end position="544"/>
    </location>
</feature>
<dbReference type="SMART" id="SM00487">
    <property type="entry name" value="DEXDc"/>
    <property type="match status" value="1"/>
</dbReference>
<dbReference type="SUPFAM" id="SSF46785">
    <property type="entry name" value="Winged helix' DNA-binding domain"/>
    <property type="match status" value="1"/>
</dbReference>
<feature type="region of interest" description="Disordered" evidence="11">
    <location>
        <begin position="1076"/>
        <end position="1149"/>
    </location>
</feature>
<evidence type="ECO:0000259" key="12">
    <source>
        <dbReference type="PROSITE" id="PS51192"/>
    </source>
</evidence>
<keyword evidence="15" id="KW-1185">Reference proteome</keyword>
<evidence type="ECO:0000256" key="11">
    <source>
        <dbReference type="SAM" id="MobiDB-lite"/>
    </source>
</evidence>
<feature type="compositionally biased region" description="Low complexity" evidence="11">
    <location>
        <begin position="32"/>
        <end position="44"/>
    </location>
</feature>
<organism evidence="14 15">
    <name type="scientific">Lophiotrema nucula</name>
    <dbReference type="NCBI Taxonomy" id="690887"/>
    <lineage>
        <taxon>Eukaryota</taxon>
        <taxon>Fungi</taxon>
        <taxon>Dikarya</taxon>
        <taxon>Ascomycota</taxon>
        <taxon>Pezizomycotina</taxon>
        <taxon>Dothideomycetes</taxon>
        <taxon>Pleosporomycetidae</taxon>
        <taxon>Pleosporales</taxon>
        <taxon>Lophiotremataceae</taxon>
        <taxon>Lophiotrema</taxon>
    </lineage>
</organism>
<dbReference type="EC" id="5.6.2.4" evidence="9"/>
<feature type="compositionally biased region" description="Polar residues" evidence="11">
    <location>
        <begin position="1328"/>
        <end position="1341"/>
    </location>
</feature>
<feature type="compositionally biased region" description="Polar residues" evidence="11">
    <location>
        <begin position="1015"/>
        <end position="1028"/>
    </location>
</feature>
<feature type="compositionally biased region" description="Basic and acidic residues" evidence="11">
    <location>
        <begin position="1400"/>
        <end position="1411"/>
    </location>
</feature>
<evidence type="ECO:0000256" key="1">
    <source>
        <dbReference type="ARBA" id="ARBA00010140"/>
    </source>
</evidence>
<dbReference type="InterPro" id="IPR004179">
    <property type="entry name" value="Sec63-dom"/>
</dbReference>
<evidence type="ECO:0000256" key="3">
    <source>
        <dbReference type="ARBA" id="ARBA00022801"/>
    </source>
</evidence>